<keyword evidence="15" id="KW-1185">Reference proteome</keyword>
<dbReference type="PROSITE" id="PS00136">
    <property type="entry name" value="SUBTILASE_ASP"/>
    <property type="match status" value="1"/>
</dbReference>
<feature type="domain" description="P/Homo B" evidence="13">
    <location>
        <begin position="458"/>
        <end position="592"/>
    </location>
</feature>
<feature type="active site" description="Charge relay system" evidence="8 9">
    <location>
        <position position="172"/>
    </location>
</feature>
<dbReference type="GO" id="GO:0000139">
    <property type="term" value="C:Golgi membrane"/>
    <property type="evidence" value="ECO:0007669"/>
    <property type="project" value="TreeGrafter"/>
</dbReference>
<keyword evidence="11" id="KW-1133">Transmembrane helix</keyword>
<dbReference type="InterPro" id="IPR023827">
    <property type="entry name" value="Peptidase_S8_Asp-AS"/>
</dbReference>
<evidence type="ECO:0000256" key="1">
    <source>
        <dbReference type="ARBA" id="ARBA00005325"/>
    </source>
</evidence>
<feature type="transmembrane region" description="Helical" evidence="11">
    <location>
        <begin position="712"/>
        <end position="736"/>
    </location>
</feature>
<dbReference type="GO" id="GO:0005802">
    <property type="term" value="C:trans-Golgi network"/>
    <property type="evidence" value="ECO:0007669"/>
    <property type="project" value="TreeGrafter"/>
</dbReference>
<dbReference type="Pfam" id="PF00082">
    <property type="entry name" value="Peptidase_S8"/>
    <property type="match status" value="1"/>
</dbReference>
<dbReference type="InterPro" id="IPR023828">
    <property type="entry name" value="Peptidase_S8_Ser-AS"/>
</dbReference>
<name>A0A6J8AB82_MYTCO</name>
<dbReference type="GO" id="GO:0004252">
    <property type="term" value="F:serine-type endopeptidase activity"/>
    <property type="evidence" value="ECO:0007669"/>
    <property type="project" value="UniProtKB-UniRule"/>
</dbReference>
<sequence>MKVFFVIILIQINYLISCFEHVERLDNEKEDNVSKSIKRFNIKDGEFTNRIVFTTTRKDDPSIWFNKKYHRYEYIGQFWIGKAKYITAQIRQTKTKEALSTLKEDPDVKVLRQNPEISWVTQEKAHARRTRTLDTKWPNLWYLNGDISPTMKVDEAWTAGYSGRGITIAVLDDGLQTDHPDLAANVDTDNDKDFYDNDDDPQHEAGNSHGTECSGLIGAIKDNNLCVVGVAFSCTLIGIRILGDNSILDSDEAQALNHYISKVDIYNNSWGPGELTGFEEPGPITKAALQNGVTIGRNGKGAIYIWAAGNGGTADNCNGDGYANSIYTVAITSVQIGKNAWYSEVCAPALAAAYGGSEDDRFLTTTTTASGCKTEGVQGTSFAAPIAAGIAALTLEANPNLTWRDIQHLIVITSNRNGFNDTYSDWSINGANKEFSQVLGFGLLDAEAMVKFGQNWVTVPTQETCSSSTSSPALSTTTSASDSITVTSGDCSSINYLEHVEADITFSYSAFRGVTQLYLVSPSGTRSHLLHYREQDAVDNEAAGNLTWTFMSVHFWKETPIGSWRLEITSYINTITVSLDSWSLTLYGTSTDPWPSAEETTSAISSERTTQPDITTTKVITNEITTEPTTQSTTMVSTTKVISEPTTQSRTIGQTTNVKTEHPTDITTFVPTTKETTEKMTIKFTNEATPRHTTETVPNSTKATFYDTNAPIISGGVGAFIAILSIVGAVFATYATKQRLKEYDMKKQQTTEL</sequence>
<dbReference type="PRINTS" id="PR00723">
    <property type="entry name" value="SUBTILISIN"/>
</dbReference>
<organism evidence="14 15">
    <name type="scientific">Mytilus coruscus</name>
    <name type="common">Sea mussel</name>
    <dbReference type="NCBI Taxonomy" id="42192"/>
    <lineage>
        <taxon>Eukaryota</taxon>
        <taxon>Metazoa</taxon>
        <taxon>Spiralia</taxon>
        <taxon>Lophotrochozoa</taxon>
        <taxon>Mollusca</taxon>
        <taxon>Bivalvia</taxon>
        <taxon>Autobranchia</taxon>
        <taxon>Pteriomorphia</taxon>
        <taxon>Mytilida</taxon>
        <taxon>Mytiloidea</taxon>
        <taxon>Mytilidae</taxon>
        <taxon>Mytilinae</taxon>
        <taxon>Mytilus</taxon>
    </lineage>
</organism>
<dbReference type="Pfam" id="PF01483">
    <property type="entry name" value="P_proprotein"/>
    <property type="match status" value="1"/>
</dbReference>
<dbReference type="PANTHER" id="PTHR42884">
    <property type="entry name" value="PROPROTEIN CONVERTASE SUBTILISIN/KEXIN-RELATED"/>
    <property type="match status" value="1"/>
</dbReference>
<keyword evidence="5 9" id="KW-0378">Hydrolase</keyword>
<reference evidence="14 15" key="1">
    <citation type="submission" date="2020-06" db="EMBL/GenBank/DDBJ databases">
        <authorList>
            <person name="Li R."/>
            <person name="Bekaert M."/>
        </authorList>
    </citation>
    <scope>NUCLEOTIDE SEQUENCE [LARGE SCALE GENOMIC DNA]</scope>
    <source>
        <strain evidence="15">wild</strain>
    </source>
</reference>
<evidence type="ECO:0000256" key="2">
    <source>
        <dbReference type="ARBA" id="ARBA00022670"/>
    </source>
</evidence>
<dbReference type="OrthoDB" id="300641at2759"/>
<evidence type="ECO:0000256" key="9">
    <source>
        <dbReference type="PROSITE-ProRule" id="PRU01240"/>
    </source>
</evidence>
<keyword evidence="11" id="KW-0472">Membrane</keyword>
<keyword evidence="6 9" id="KW-0720">Serine protease</keyword>
<evidence type="ECO:0000256" key="5">
    <source>
        <dbReference type="ARBA" id="ARBA00022801"/>
    </source>
</evidence>
<evidence type="ECO:0000313" key="14">
    <source>
        <dbReference type="EMBL" id="CAC5363919.1"/>
    </source>
</evidence>
<feature type="chain" id="PRO_5026790511" evidence="12">
    <location>
        <begin position="19"/>
        <end position="753"/>
    </location>
</feature>
<dbReference type="SUPFAM" id="SSF52743">
    <property type="entry name" value="Subtilisin-like"/>
    <property type="match status" value="1"/>
</dbReference>
<gene>
    <name evidence="14" type="ORF">MCOR_5155</name>
</gene>
<dbReference type="PROSITE" id="PS51829">
    <property type="entry name" value="P_HOMO_B"/>
    <property type="match status" value="1"/>
</dbReference>
<keyword evidence="3" id="KW-0165">Cleavage on pair of basic residues</keyword>
<feature type="active site" description="Charge relay system" evidence="8 9">
    <location>
        <position position="381"/>
    </location>
</feature>
<dbReference type="InterPro" id="IPR008979">
    <property type="entry name" value="Galactose-bd-like_sf"/>
</dbReference>
<evidence type="ECO:0000256" key="4">
    <source>
        <dbReference type="ARBA" id="ARBA00022729"/>
    </source>
</evidence>
<feature type="signal peptide" evidence="12">
    <location>
        <begin position="1"/>
        <end position="18"/>
    </location>
</feature>
<keyword evidence="11" id="KW-0812">Transmembrane</keyword>
<feature type="region of interest" description="Disordered" evidence="10">
    <location>
        <begin position="466"/>
        <end position="485"/>
    </location>
</feature>
<dbReference type="Proteomes" id="UP000507470">
    <property type="component" value="Unassembled WGS sequence"/>
</dbReference>
<dbReference type="PROSITE" id="PS51892">
    <property type="entry name" value="SUBTILASE"/>
    <property type="match status" value="1"/>
</dbReference>
<proteinExistence type="inferred from homology"/>
<evidence type="ECO:0000256" key="12">
    <source>
        <dbReference type="SAM" id="SignalP"/>
    </source>
</evidence>
<evidence type="ECO:0000256" key="8">
    <source>
        <dbReference type="PIRSR" id="PIRSR615500-1"/>
    </source>
</evidence>
<feature type="region of interest" description="Disordered" evidence="10">
    <location>
        <begin position="185"/>
        <end position="208"/>
    </location>
</feature>
<dbReference type="EC" id="3.4.21.75" evidence="14"/>
<comment type="similarity">
    <text evidence="1">Belongs to the peptidase S8 family. Furin subfamily.</text>
</comment>
<dbReference type="InterPro" id="IPR036852">
    <property type="entry name" value="Peptidase_S8/S53_dom_sf"/>
</dbReference>
<feature type="active site" description="Charge relay system" evidence="8 9">
    <location>
        <position position="209"/>
    </location>
</feature>
<dbReference type="PROSITE" id="PS00137">
    <property type="entry name" value="SUBTILASE_HIS"/>
    <property type="match status" value="1"/>
</dbReference>
<dbReference type="SUPFAM" id="SSF49785">
    <property type="entry name" value="Galactose-binding domain-like"/>
    <property type="match status" value="1"/>
</dbReference>
<evidence type="ECO:0000256" key="3">
    <source>
        <dbReference type="ARBA" id="ARBA00022685"/>
    </source>
</evidence>
<evidence type="ECO:0000259" key="13">
    <source>
        <dbReference type="PROSITE" id="PS51829"/>
    </source>
</evidence>
<evidence type="ECO:0000313" key="15">
    <source>
        <dbReference type="Proteomes" id="UP000507470"/>
    </source>
</evidence>
<dbReference type="GO" id="GO:0016485">
    <property type="term" value="P:protein processing"/>
    <property type="evidence" value="ECO:0007669"/>
    <property type="project" value="TreeGrafter"/>
</dbReference>
<dbReference type="Gene3D" id="3.40.50.200">
    <property type="entry name" value="Peptidase S8/S53 domain"/>
    <property type="match status" value="1"/>
</dbReference>
<keyword evidence="7" id="KW-0106">Calcium</keyword>
<evidence type="ECO:0000256" key="6">
    <source>
        <dbReference type="ARBA" id="ARBA00022825"/>
    </source>
</evidence>
<dbReference type="PANTHER" id="PTHR42884:SF14">
    <property type="entry name" value="NEUROENDOCRINE CONVERTASE 1"/>
    <property type="match status" value="1"/>
</dbReference>
<protein>
    <submittedName>
        <fullName evidence="14">FURIN</fullName>
        <ecNumber evidence="14">3.4.21.75</ecNumber>
    </submittedName>
</protein>
<dbReference type="InterPro" id="IPR022398">
    <property type="entry name" value="Peptidase_S8_His-AS"/>
</dbReference>
<keyword evidence="4 12" id="KW-0732">Signal</keyword>
<evidence type="ECO:0000256" key="7">
    <source>
        <dbReference type="ARBA" id="ARBA00022837"/>
    </source>
</evidence>
<dbReference type="CDD" id="cd04059">
    <property type="entry name" value="Peptidases_S8_Protein_convertases_Kexins_Furin-like"/>
    <property type="match status" value="1"/>
</dbReference>
<dbReference type="InterPro" id="IPR015500">
    <property type="entry name" value="Peptidase_S8_subtilisin-rel"/>
</dbReference>
<keyword evidence="2 9" id="KW-0645">Protease</keyword>
<dbReference type="InterPro" id="IPR034182">
    <property type="entry name" value="Kexin/furin"/>
</dbReference>
<dbReference type="AlphaFoldDB" id="A0A6J8AB82"/>
<dbReference type="EMBL" id="CACVKT020000927">
    <property type="protein sequence ID" value="CAC5363919.1"/>
    <property type="molecule type" value="Genomic_DNA"/>
</dbReference>
<feature type="compositionally biased region" description="Basic and acidic residues" evidence="10">
    <location>
        <begin position="189"/>
        <end position="203"/>
    </location>
</feature>
<evidence type="ECO:0000256" key="10">
    <source>
        <dbReference type="SAM" id="MobiDB-lite"/>
    </source>
</evidence>
<dbReference type="Gene3D" id="2.60.120.260">
    <property type="entry name" value="Galactose-binding domain-like"/>
    <property type="match status" value="1"/>
</dbReference>
<accession>A0A6J8AB82</accession>
<dbReference type="InterPro" id="IPR002884">
    <property type="entry name" value="P_dom"/>
</dbReference>
<dbReference type="PROSITE" id="PS00138">
    <property type="entry name" value="SUBTILASE_SER"/>
    <property type="match status" value="1"/>
</dbReference>
<evidence type="ECO:0000256" key="11">
    <source>
        <dbReference type="SAM" id="Phobius"/>
    </source>
</evidence>
<dbReference type="InterPro" id="IPR000209">
    <property type="entry name" value="Peptidase_S8/S53_dom"/>
</dbReference>